<dbReference type="SUPFAM" id="SSF55874">
    <property type="entry name" value="ATPase domain of HSP90 chaperone/DNA topoisomerase II/histidine kinase"/>
    <property type="match status" value="1"/>
</dbReference>
<accession>A0ABW0ADP4</accession>
<dbReference type="RefSeq" id="WP_344472728.1">
    <property type="nucleotide sequence ID" value="NZ_BAAASB010000002.1"/>
</dbReference>
<dbReference type="InterPro" id="IPR050267">
    <property type="entry name" value="Anti-sigma-factor_SerPK"/>
</dbReference>
<sequence>MTTRTAQRSKRVALLTDEQASPSSVLTKPAALVCSLGRGVRCWNLRNPKTQGFAVDYDRTTAPGRPLTGEDRSRPGEVRRIERAHLRLWGADHLVGTADLLVTELVTNAFEHGRGPVEVRLWCTASRFWLRVGSGSRIEIDAGWLEAPDEDLTQTGRGLLLVDAFADSWGLSDDRTWVWCSLLTPEGESPKEATPAD</sequence>
<dbReference type="CDD" id="cd16936">
    <property type="entry name" value="HATPase_RsbW-like"/>
    <property type="match status" value="1"/>
</dbReference>
<keyword evidence="1" id="KW-0808">Transferase</keyword>
<evidence type="ECO:0000313" key="4">
    <source>
        <dbReference type="EMBL" id="MFC5150167.1"/>
    </source>
</evidence>
<dbReference type="Gene3D" id="3.30.565.10">
    <property type="entry name" value="Histidine kinase-like ATPase, C-terminal domain"/>
    <property type="match status" value="1"/>
</dbReference>
<reference evidence="5" key="1">
    <citation type="journal article" date="2019" name="Int. J. Syst. Evol. Microbiol.">
        <title>The Global Catalogue of Microorganisms (GCM) 10K type strain sequencing project: providing services to taxonomists for standard genome sequencing and annotation.</title>
        <authorList>
            <consortium name="The Broad Institute Genomics Platform"/>
            <consortium name="The Broad Institute Genome Sequencing Center for Infectious Disease"/>
            <person name="Wu L."/>
            <person name="Ma J."/>
        </authorList>
    </citation>
    <scope>NUCLEOTIDE SEQUENCE [LARGE SCALE GENOMIC DNA]</scope>
    <source>
        <strain evidence="5">PCU 266</strain>
    </source>
</reference>
<dbReference type="InterPro" id="IPR003594">
    <property type="entry name" value="HATPase_dom"/>
</dbReference>
<dbReference type="Pfam" id="PF13581">
    <property type="entry name" value="HATPase_c_2"/>
    <property type="match status" value="1"/>
</dbReference>
<gene>
    <name evidence="4" type="ORF">ACFPRH_00300</name>
</gene>
<name>A0ABW0ADP4_9ACTN</name>
<comment type="caution">
    <text evidence="4">The sequence shown here is derived from an EMBL/GenBank/DDBJ whole genome shotgun (WGS) entry which is preliminary data.</text>
</comment>
<evidence type="ECO:0000313" key="5">
    <source>
        <dbReference type="Proteomes" id="UP001596160"/>
    </source>
</evidence>
<dbReference type="InterPro" id="IPR036890">
    <property type="entry name" value="HATPase_C_sf"/>
</dbReference>
<evidence type="ECO:0000259" key="3">
    <source>
        <dbReference type="Pfam" id="PF13581"/>
    </source>
</evidence>
<keyword evidence="5" id="KW-1185">Reference proteome</keyword>
<dbReference type="PANTHER" id="PTHR35526:SF3">
    <property type="entry name" value="ANTI-SIGMA-F FACTOR RSBW"/>
    <property type="match status" value="1"/>
</dbReference>
<protein>
    <submittedName>
        <fullName evidence="4">ATP-binding protein</fullName>
    </submittedName>
</protein>
<dbReference type="PANTHER" id="PTHR35526">
    <property type="entry name" value="ANTI-SIGMA-F FACTOR RSBW-RELATED"/>
    <property type="match status" value="1"/>
</dbReference>
<feature type="region of interest" description="Disordered" evidence="2">
    <location>
        <begin position="56"/>
        <end position="75"/>
    </location>
</feature>
<keyword evidence="1" id="KW-0418">Kinase</keyword>
<proteinExistence type="predicted"/>
<keyword evidence="1" id="KW-0723">Serine/threonine-protein kinase</keyword>
<dbReference type="GO" id="GO:0005524">
    <property type="term" value="F:ATP binding"/>
    <property type="evidence" value="ECO:0007669"/>
    <property type="project" value="UniProtKB-KW"/>
</dbReference>
<keyword evidence="4" id="KW-0067">ATP-binding</keyword>
<evidence type="ECO:0000256" key="2">
    <source>
        <dbReference type="SAM" id="MobiDB-lite"/>
    </source>
</evidence>
<evidence type="ECO:0000256" key="1">
    <source>
        <dbReference type="ARBA" id="ARBA00022527"/>
    </source>
</evidence>
<dbReference type="EMBL" id="JBHSKP010000001">
    <property type="protein sequence ID" value="MFC5150167.1"/>
    <property type="molecule type" value="Genomic_DNA"/>
</dbReference>
<feature type="domain" description="Histidine kinase/HSP90-like ATPase" evidence="3">
    <location>
        <begin position="77"/>
        <end position="179"/>
    </location>
</feature>
<dbReference type="Proteomes" id="UP001596160">
    <property type="component" value="Unassembled WGS sequence"/>
</dbReference>
<organism evidence="4 5">
    <name type="scientific">Streptomyces amakusaensis</name>
    <dbReference type="NCBI Taxonomy" id="67271"/>
    <lineage>
        <taxon>Bacteria</taxon>
        <taxon>Bacillati</taxon>
        <taxon>Actinomycetota</taxon>
        <taxon>Actinomycetes</taxon>
        <taxon>Kitasatosporales</taxon>
        <taxon>Streptomycetaceae</taxon>
        <taxon>Streptomyces</taxon>
    </lineage>
</organism>
<keyword evidence="4" id="KW-0547">Nucleotide-binding</keyword>